<comment type="caution">
    <text evidence="2">The sequence shown here is derived from an EMBL/GenBank/DDBJ whole genome shotgun (WGS) entry which is preliminary data.</text>
</comment>
<dbReference type="InterPro" id="IPR036390">
    <property type="entry name" value="WH_DNA-bd_sf"/>
</dbReference>
<dbReference type="CDD" id="cd00090">
    <property type="entry name" value="HTH_ARSR"/>
    <property type="match status" value="1"/>
</dbReference>
<accession>A0A1G2G1X9</accession>
<dbReference type="Pfam" id="PF01978">
    <property type="entry name" value="TrmB"/>
    <property type="match status" value="1"/>
</dbReference>
<dbReference type="InterPro" id="IPR051797">
    <property type="entry name" value="TrmB-like"/>
</dbReference>
<organism evidence="2 3">
    <name type="scientific">Candidatus Ryanbacteria bacterium RIFCSPHIGHO2_01_45_13</name>
    <dbReference type="NCBI Taxonomy" id="1802112"/>
    <lineage>
        <taxon>Bacteria</taxon>
        <taxon>Candidatus Ryaniibacteriota</taxon>
    </lineage>
</organism>
<dbReference type="InterPro" id="IPR011991">
    <property type="entry name" value="ArsR-like_HTH"/>
</dbReference>
<proteinExistence type="predicted"/>
<protein>
    <recommendedName>
        <fullName evidence="1">Transcription regulator TrmB N-terminal domain-containing protein</fullName>
    </recommendedName>
</protein>
<dbReference type="AlphaFoldDB" id="A0A1G2G1X9"/>
<dbReference type="Proteomes" id="UP000176700">
    <property type="component" value="Unassembled WGS sequence"/>
</dbReference>
<dbReference type="PANTHER" id="PTHR34293">
    <property type="entry name" value="HTH-TYPE TRANSCRIPTIONAL REGULATOR TRMBL2"/>
    <property type="match status" value="1"/>
</dbReference>
<dbReference type="PANTHER" id="PTHR34293:SF1">
    <property type="entry name" value="HTH-TYPE TRANSCRIPTIONAL REGULATOR TRMBL2"/>
    <property type="match status" value="1"/>
</dbReference>
<name>A0A1G2G1X9_9BACT</name>
<reference evidence="2 3" key="1">
    <citation type="journal article" date="2016" name="Nat. Commun.">
        <title>Thousands of microbial genomes shed light on interconnected biogeochemical processes in an aquifer system.</title>
        <authorList>
            <person name="Anantharaman K."/>
            <person name="Brown C.T."/>
            <person name="Hug L.A."/>
            <person name="Sharon I."/>
            <person name="Castelle C.J."/>
            <person name="Probst A.J."/>
            <person name="Thomas B.C."/>
            <person name="Singh A."/>
            <person name="Wilkins M.J."/>
            <person name="Karaoz U."/>
            <person name="Brodie E.L."/>
            <person name="Williams K.H."/>
            <person name="Hubbard S.S."/>
            <person name="Banfield J.F."/>
        </authorList>
    </citation>
    <scope>NUCLEOTIDE SEQUENCE [LARGE SCALE GENOMIC DNA]</scope>
</reference>
<dbReference type="Gene3D" id="1.10.10.10">
    <property type="entry name" value="Winged helix-like DNA-binding domain superfamily/Winged helix DNA-binding domain"/>
    <property type="match status" value="1"/>
</dbReference>
<evidence type="ECO:0000259" key="1">
    <source>
        <dbReference type="Pfam" id="PF01978"/>
    </source>
</evidence>
<evidence type="ECO:0000313" key="2">
    <source>
        <dbReference type="EMBL" id="OGZ44097.1"/>
    </source>
</evidence>
<evidence type="ECO:0000313" key="3">
    <source>
        <dbReference type="Proteomes" id="UP000176700"/>
    </source>
</evidence>
<feature type="domain" description="Transcription regulator TrmB N-terminal" evidence="1">
    <location>
        <begin position="7"/>
        <end position="74"/>
    </location>
</feature>
<sequence>MELGQELKKAGLNSSEITVYLFLLTKGFTSPPEIARGTGIARTNCYNVLKSLEGKNLVERQIQGKRHVYLSTDPQALVGILERRARALSSALPDLRALHKVSKNKPSIRFFDGFEQLKELYYTTASADEIVAIGSTKKLAEASTDFFEEYQKKLKKNSVVFRDILSYVSKDAIPITRGILGGLYEYRLLPEARGEIPTDILIWDDNVALISLDQPIFGTMITSPSLALTFRVVFNIIWNALPQNHSGNL</sequence>
<dbReference type="EMBL" id="MHNI01000001">
    <property type="protein sequence ID" value="OGZ44097.1"/>
    <property type="molecule type" value="Genomic_DNA"/>
</dbReference>
<gene>
    <name evidence="2" type="ORF">A2W41_00105</name>
</gene>
<dbReference type="InterPro" id="IPR036388">
    <property type="entry name" value="WH-like_DNA-bd_sf"/>
</dbReference>
<dbReference type="InterPro" id="IPR002831">
    <property type="entry name" value="Tscrpt_reg_TrmB_N"/>
</dbReference>
<dbReference type="SUPFAM" id="SSF46785">
    <property type="entry name" value="Winged helix' DNA-binding domain"/>
    <property type="match status" value="1"/>
</dbReference>